<dbReference type="AlphaFoldDB" id="A0A3G9K180"/>
<dbReference type="Proteomes" id="UP000273154">
    <property type="component" value="Chromosome"/>
</dbReference>
<feature type="domain" description="Serine aminopeptidase S33" evidence="1">
    <location>
        <begin position="33"/>
        <end position="297"/>
    </location>
</feature>
<dbReference type="SUPFAM" id="SSF53474">
    <property type="entry name" value="alpha/beta-Hydrolases"/>
    <property type="match status" value="1"/>
</dbReference>
<protein>
    <submittedName>
        <fullName evidence="2">Lysophospholipase</fullName>
    </submittedName>
</protein>
<organism evidence="2 3">
    <name type="scientific">Parolsenella catena</name>
    <dbReference type="NCBI Taxonomy" id="2003188"/>
    <lineage>
        <taxon>Bacteria</taxon>
        <taxon>Bacillati</taxon>
        <taxon>Actinomycetota</taxon>
        <taxon>Coriobacteriia</taxon>
        <taxon>Coriobacteriales</taxon>
        <taxon>Atopobiaceae</taxon>
        <taxon>Parolsenella</taxon>
    </lineage>
</organism>
<keyword evidence="3" id="KW-1185">Reference proteome</keyword>
<dbReference type="Gene3D" id="3.40.50.1820">
    <property type="entry name" value="alpha/beta hydrolase"/>
    <property type="match status" value="1"/>
</dbReference>
<sequence length="315" mass="34375">MQTATLTYPSHDGTSTIRALVWEPDDAARPDLSPRAIVQLVHGMSEHVERYAPFAEFLVSHGFVVCANDHVGHGKTACSADDLGHMPLEAGEDALVEDVHALRERVRERYPGTRHVMFGHSMGSFVTRVYLTRHAEGLSAAILCGTGQQPRTQTMAGRVLTRLLAALRGERHRSRLIDSMGAGAYGRAIKDARTSVDWIATDPDVVDEYIADPLCGQTFTVGAYGVLASLVADATDARLARRVPRDLPLLFIAGAEDPVGECGRGVSRAVDEYRNAGLRLVEKTIYPGARHEILNEPIRETVWADVEAFLARQGV</sequence>
<evidence type="ECO:0000313" key="2">
    <source>
        <dbReference type="EMBL" id="BBH50016.1"/>
    </source>
</evidence>
<dbReference type="InterPro" id="IPR022742">
    <property type="entry name" value="Hydrolase_4"/>
</dbReference>
<dbReference type="EMBL" id="AP019367">
    <property type="protein sequence ID" value="BBH50016.1"/>
    <property type="molecule type" value="Genomic_DNA"/>
</dbReference>
<dbReference type="InterPro" id="IPR029058">
    <property type="entry name" value="AB_hydrolase_fold"/>
</dbReference>
<dbReference type="PANTHER" id="PTHR11614">
    <property type="entry name" value="PHOSPHOLIPASE-RELATED"/>
    <property type="match status" value="1"/>
</dbReference>
<proteinExistence type="predicted"/>
<evidence type="ECO:0000313" key="3">
    <source>
        <dbReference type="Proteomes" id="UP000273154"/>
    </source>
</evidence>
<dbReference type="KEGG" id="pcat:Pcatena_06030"/>
<accession>A0A3G9K180</accession>
<dbReference type="OrthoDB" id="9806902at2"/>
<dbReference type="RefSeq" id="WP_126421510.1">
    <property type="nucleotide sequence ID" value="NZ_AP019367.1"/>
</dbReference>
<dbReference type="GeneID" id="88848735"/>
<dbReference type="Pfam" id="PF12146">
    <property type="entry name" value="Hydrolase_4"/>
    <property type="match status" value="1"/>
</dbReference>
<reference evidence="3" key="1">
    <citation type="submission" date="2018-11" db="EMBL/GenBank/DDBJ databases">
        <title>Comparative genomics of Parolsenella catena and Libanicoccus massiliensis: Reclassification of Libanicoccus massiliensis as Parolsenella massiliensis comb. nov.</title>
        <authorList>
            <person name="Sakamoto M."/>
            <person name="Ikeyama N."/>
            <person name="Murakami T."/>
            <person name="Mori H."/>
            <person name="Yuki M."/>
            <person name="Ohkuma M."/>
        </authorList>
    </citation>
    <scope>NUCLEOTIDE SEQUENCE [LARGE SCALE GENOMIC DNA]</scope>
    <source>
        <strain evidence="3">JCM 31932</strain>
    </source>
</reference>
<evidence type="ECO:0000259" key="1">
    <source>
        <dbReference type="Pfam" id="PF12146"/>
    </source>
</evidence>
<name>A0A3G9K180_9ACTN</name>
<dbReference type="InterPro" id="IPR051044">
    <property type="entry name" value="MAG_DAG_Lipase"/>
</dbReference>
<gene>
    <name evidence="2" type="primary">pldB</name>
    <name evidence="2" type="ORF">Pcatena_06030</name>
</gene>